<dbReference type="InterPro" id="IPR046342">
    <property type="entry name" value="CBS_dom_sf"/>
</dbReference>
<accession>A0A330L871</accession>
<dbReference type="InterPro" id="IPR000644">
    <property type="entry name" value="CBS_dom"/>
</dbReference>
<organism evidence="4 5">
    <name type="scientific">Nitrospira lenta</name>
    <dbReference type="NCBI Taxonomy" id="1436998"/>
    <lineage>
        <taxon>Bacteria</taxon>
        <taxon>Pseudomonadati</taxon>
        <taxon>Nitrospirota</taxon>
        <taxon>Nitrospiria</taxon>
        <taxon>Nitrospirales</taxon>
        <taxon>Nitrospiraceae</taxon>
        <taxon>Nitrospira</taxon>
    </lineage>
</organism>
<evidence type="ECO:0000313" key="4">
    <source>
        <dbReference type="EMBL" id="SPP66071.1"/>
    </source>
</evidence>
<evidence type="ECO:0000256" key="1">
    <source>
        <dbReference type="ARBA" id="ARBA00023122"/>
    </source>
</evidence>
<gene>
    <name evidence="4" type="ORF">NITLEN_50111</name>
</gene>
<protein>
    <recommendedName>
        <fullName evidence="3">CBS domain-containing protein</fullName>
    </recommendedName>
</protein>
<dbReference type="PANTHER" id="PTHR43080:SF2">
    <property type="entry name" value="CBS DOMAIN-CONTAINING PROTEIN"/>
    <property type="match status" value="1"/>
</dbReference>
<dbReference type="EMBL" id="OUNR01000018">
    <property type="protein sequence ID" value="SPP66071.1"/>
    <property type="molecule type" value="Genomic_DNA"/>
</dbReference>
<dbReference type="Gene3D" id="3.10.580.10">
    <property type="entry name" value="CBS-domain"/>
    <property type="match status" value="1"/>
</dbReference>
<dbReference type="InParanoid" id="A0A330L871"/>
<feature type="domain" description="CBS" evidence="3">
    <location>
        <begin position="92"/>
        <end position="150"/>
    </location>
</feature>
<evidence type="ECO:0000313" key="5">
    <source>
        <dbReference type="Proteomes" id="UP000248168"/>
    </source>
</evidence>
<dbReference type="PANTHER" id="PTHR43080">
    <property type="entry name" value="CBS DOMAIN-CONTAINING PROTEIN CBSX3, MITOCHONDRIAL"/>
    <property type="match status" value="1"/>
</dbReference>
<evidence type="ECO:0000259" key="3">
    <source>
        <dbReference type="PROSITE" id="PS51371"/>
    </source>
</evidence>
<dbReference type="Proteomes" id="UP000248168">
    <property type="component" value="Unassembled WGS sequence"/>
</dbReference>
<dbReference type="AlphaFoldDB" id="A0A330L871"/>
<reference evidence="5" key="1">
    <citation type="submission" date="2018-04" db="EMBL/GenBank/DDBJ databases">
        <authorList>
            <person name="Lucker S."/>
            <person name="Sakoula D."/>
        </authorList>
    </citation>
    <scope>NUCLEOTIDE SEQUENCE [LARGE SCALE GENOMIC DNA]</scope>
</reference>
<sequence>MPTNPTASKPGLPGVPAGGLQKIGQIRGTNSLVFRIGHNAMDAALELVSSHTPGAPVVNERTEFVGFVSEIDVLHALEAGKNLSTLNIEHIMAHDPIAVTTDTTIKEAVKLMEEKRLLNLPVTNQGKVAYSVTRHDLLRAVIGLGTTGED</sequence>
<keyword evidence="5" id="KW-1185">Reference proteome</keyword>
<keyword evidence="1 2" id="KW-0129">CBS domain</keyword>
<proteinExistence type="predicted"/>
<evidence type="ECO:0000256" key="2">
    <source>
        <dbReference type="PROSITE-ProRule" id="PRU00703"/>
    </source>
</evidence>
<dbReference type="RefSeq" id="WP_181416878.1">
    <property type="nucleotide sequence ID" value="NZ_OUNR01000018.1"/>
</dbReference>
<dbReference type="Pfam" id="PF00571">
    <property type="entry name" value="CBS"/>
    <property type="match status" value="2"/>
</dbReference>
<dbReference type="SMART" id="SM00116">
    <property type="entry name" value="CBS"/>
    <property type="match status" value="2"/>
</dbReference>
<name>A0A330L871_9BACT</name>
<dbReference type="InterPro" id="IPR051257">
    <property type="entry name" value="Diverse_CBS-Domain"/>
</dbReference>
<dbReference type="CDD" id="cd02205">
    <property type="entry name" value="CBS_pair_SF"/>
    <property type="match status" value="1"/>
</dbReference>
<dbReference type="SUPFAM" id="SSF54631">
    <property type="entry name" value="CBS-domain pair"/>
    <property type="match status" value="1"/>
</dbReference>
<dbReference type="PROSITE" id="PS51371">
    <property type="entry name" value="CBS"/>
    <property type="match status" value="1"/>
</dbReference>